<evidence type="ECO:0000313" key="3">
    <source>
        <dbReference type="Proteomes" id="UP000014417"/>
    </source>
</evidence>
<proteinExistence type="predicted"/>
<name>S2WKA9_9ACTN</name>
<protein>
    <submittedName>
        <fullName evidence="2">Uncharacterized protein</fullName>
    </submittedName>
</protein>
<evidence type="ECO:0000256" key="1">
    <source>
        <dbReference type="SAM" id="MobiDB-lite"/>
    </source>
</evidence>
<keyword evidence="3" id="KW-1185">Reference proteome</keyword>
<dbReference type="STRING" id="883161.HMPREF9306_00648"/>
<accession>S2WKA9</accession>
<reference evidence="2 3" key="1">
    <citation type="submission" date="2013-04" db="EMBL/GenBank/DDBJ databases">
        <title>The Genome Sequence of Propionimicrobium lymphophilum ACS-093-V-SCH5.</title>
        <authorList>
            <consortium name="The Broad Institute Genomics Platform"/>
            <person name="Earl A."/>
            <person name="Ward D."/>
            <person name="Feldgarden M."/>
            <person name="Gevers D."/>
            <person name="Saerens B."/>
            <person name="Vaneechoutte M."/>
            <person name="Walker B."/>
            <person name="Young S."/>
            <person name="Zeng Q."/>
            <person name="Gargeya S."/>
            <person name="Fitzgerald M."/>
            <person name="Haas B."/>
            <person name="Abouelleil A."/>
            <person name="Allen A.W."/>
            <person name="Alvarado L."/>
            <person name="Arachchi H.M."/>
            <person name="Berlin A.M."/>
            <person name="Chapman S.B."/>
            <person name="Gainer-Dewar J."/>
            <person name="Goldberg J."/>
            <person name="Griggs A."/>
            <person name="Gujja S."/>
            <person name="Hansen M."/>
            <person name="Howarth C."/>
            <person name="Imamovic A."/>
            <person name="Ireland A."/>
            <person name="Larimer J."/>
            <person name="McCowan C."/>
            <person name="Murphy C."/>
            <person name="Pearson M."/>
            <person name="Poon T.W."/>
            <person name="Priest M."/>
            <person name="Roberts A."/>
            <person name="Saif S."/>
            <person name="Shea T."/>
            <person name="Sisk P."/>
            <person name="Sykes S."/>
            <person name="Wortman J."/>
            <person name="Nusbaum C."/>
            <person name="Birren B."/>
        </authorList>
    </citation>
    <scope>NUCLEOTIDE SEQUENCE [LARGE SCALE GENOMIC DNA]</scope>
    <source>
        <strain evidence="2 3">ACS-093-V-SCH5</strain>
    </source>
</reference>
<sequence>MEAWVECAAGFNKASILLIDKEGESTRRSVESESWAFDFAKKNGIPAYQAGVVPYPQRKRDFDAKSRGRKHPPIN</sequence>
<feature type="region of interest" description="Disordered" evidence="1">
    <location>
        <begin position="56"/>
        <end position="75"/>
    </location>
</feature>
<dbReference type="Proteomes" id="UP000014417">
    <property type="component" value="Unassembled WGS sequence"/>
</dbReference>
<comment type="caution">
    <text evidence="2">The sequence shown here is derived from an EMBL/GenBank/DDBJ whole genome shotgun (WGS) entry which is preliminary data.</text>
</comment>
<evidence type="ECO:0000313" key="2">
    <source>
        <dbReference type="EMBL" id="EPD33117.1"/>
    </source>
</evidence>
<dbReference type="AlphaFoldDB" id="S2WKA9"/>
<dbReference type="EMBL" id="AGZR01000005">
    <property type="protein sequence ID" value="EPD33117.1"/>
    <property type="molecule type" value="Genomic_DNA"/>
</dbReference>
<gene>
    <name evidence="2" type="ORF">HMPREF9306_00648</name>
</gene>
<organism evidence="2 3">
    <name type="scientific">Propionimicrobium lymphophilum ACS-093-V-SCH5</name>
    <dbReference type="NCBI Taxonomy" id="883161"/>
    <lineage>
        <taxon>Bacteria</taxon>
        <taxon>Bacillati</taxon>
        <taxon>Actinomycetota</taxon>
        <taxon>Actinomycetes</taxon>
        <taxon>Propionibacteriales</taxon>
        <taxon>Propionibacteriaceae</taxon>
        <taxon>Propionimicrobium</taxon>
    </lineage>
</organism>
<dbReference type="HOGENOM" id="CLU_2668130_0_0_11"/>